<comment type="subcellular location">
    <subcellularLocation>
        <location evidence="1">Cell membrane</location>
        <topology evidence="1">Multi-pass membrane protein</topology>
    </subcellularLocation>
</comment>
<evidence type="ECO:0000313" key="10">
    <source>
        <dbReference type="EMBL" id="MBD8869790.1"/>
    </source>
</evidence>
<dbReference type="PANTHER" id="PTHR32507:SF8">
    <property type="entry name" value="CNH1P"/>
    <property type="match status" value="1"/>
</dbReference>
<keyword evidence="7 8" id="KW-0472">Membrane</keyword>
<feature type="transmembrane region" description="Helical" evidence="8">
    <location>
        <begin position="89"/>
        <end position="109"/>
    </location>
</feature>
<dbReference type="RefSeq" id="WP_192142712.1">
    <property type="nucleotide sequence ID" value="NZ_JACYXZ010000002.1"/>
</dbReference>
<evidence type="ECO:0000256" key="7">
    <source>
        <dbReference type="ARBA" id="ARBA00023136"/>
    </source>
</evidence>
<dbReference type="AlphaFoldDB" id="A0A927PZV4"/>
<feature type="domain" description="Cation/H+ exchanger transmembrane" evidence="9">
    <location>
        <begin position="13"/>
        <end position="386"/>
    </location>
</feature>
<dbReference type="GO" id="GO:0015297">
    <property type="term" value="F:antiporter activity"/>
    <property type="evidence" value="ECO:0007669"/>
    <property type="project" value="UniProtKB-KW"/>
</dbReference>
<feature type="transmembrane region" description="Helical" evidence="8">
    <location>
        <begin position="277"/>
        <end position="296"/>
    </location>
</feature>
<feature type="transmembrane region" description="Helical" evidence="8">
    <location>
        <begin position="334"/>
        <end position="351"/>
    </location>
</feature>
<feature type="transmembrane region" description="Helical" evidence="8">
    <location>
        <begin position="55"/>
        <end position="77"/>
    </location>
</feature>
<feature type="transmembrane region" description="Helical" evidence="8">
    <location>
        <begin position="115"/>
        <end position="137"/>
    </location>
</feature>
<dbReference type="PANTHER" id="PTHR32507">
    <property type="entry name" value="NA(+)/H(+) ANTIPORTER 1"/>
    <property type="match status" value="1"/>
</dbReference>
<dbReference type="GO" id="GO:1902600">
    <property type="term" value="P:proton transmembrane transport"/>
    <property type="evidence" value="ECO:0007669"/>
    <property type="project" value="InterPro"/>
</dbReference>
<feature type="transmembrane region" description="Helical" evidence="8">
    <location>
        <begin position="229"/>
        <end position="256"/>
    </location>
</feature>
<evidence type="ECO:0000256" key="3">
    <source>
        <dbReference type="ARBA" id="ARBA00022449"/>
    </source>
</evidence>
<evidence type="ECO:0000256" key="1">
    <source>
        <dbReference type="ARBA" id="ARBA00004651"/>
    </source>
</evidence>
<dbReference type="Proteomes" id="UP000616839">
    <property type="component" value="Unassembled WGS sequence"/>
</dbReference>
<keyword evidence="6" id="KW-0406">Ion transport</keyword>
<feature type="transmembrane region" description="Helical" evidence="8">
    <location>
        <begin position="363"/>
        <end position="383"/>
    </location>
</feature>
<dbReference type="Pfam" id="PF00999">
    <property type="entry name" value="Na_H_Exchanger"/>
    <property type="match status" value="1"/>
</dbReference>
<proteinExistence type="predicted"/>
<keyword evidence="2" id="KW-0813">Transport</keyword>
<evidence type="ECO:0000256" key="2">
    <source>
        <dbReference type="ARBA" id="ARBA00022448"/>
    </source>
</evidence>
<dbReference type="InterPro" id="IPR006153">
    <property type="entry name" value="Cation/H_exchanger_TM"/>
</dbReference>
<reference evidence="10" key="1">
    <citation type="submission" date="2020-09" db="EMBL/GenBank/DDBJ databases">
        <title>Nocardioides sp. strain MJB4 16S ribosomal RNA gene Genome sequencing and assembly.</title>
        <authorList>
            <person name="Kim I."/>
        </authorList>
    </citation>
    <scope>NUCLEOTIDE SEQUENCE</scope>
    <source>
        <strain evidence="10">MJB4</strain>
    </source>
</reference>
<evidence type="ECO:0000256" key="8">
    <source>
        <dbReference type="SAM" id="Phobius"/>
    </source>
</evidence>
<evidence type="ECO:0000259" key="9">
    <source>
        <dbReference type="Pfam" id="PF00999"/>
    </source>
</evidence>
<dbReference type="EMBL" id="JACYXZ010000002">
    <property type="protein sequence ID" value="MBD8869790.1"/>
    <property type="molecule type" value="Genomic_DNA"/>
</dbReference>
<dbReference type="GO" id="GO:0005886">
    <property type="term" value="C:plasma membrane"/>
    <property type="evidence" value="ECO:0007669"/>
    <property type="project" value="UniProtKB-SubCell"/>
</dbReference>
<keyword evidence="4 8" id="KW-0812">Transmembrane</keyword>
<name>A0A927PZV4_9ACTN</name>
<organism evidence="10 11">
    <name type="scientific">Nocardioides donggukensis</name>
    <dbReference type="NCBI Taxonomy" id="2774019"/>
    <lineage>
        <taxon>Bacteria</taxon>
        <taxon>Bacillati</taxon>
        <taxon>Actinomycetota</taxon>
        <taxon>Actinomycetes</taxon>
        <taxon>Propionibacteriales</taxon>
        <taxon>Nocardioidaceae</taxon>
        <taxon>Nocardioides</taxon>
    </lineage>
</organism>
<keyword evidence="5 8" id="KW-1133">Transmembrane helix</keyword>
<evidence type="ECO:0000256" key="4">
    <source>
        <dbReference type="ARBA" id="ARBA00022692"/>
    </source>
</evidence>
<sequence length="418" mass="43304">MVELLLIALSVLAFALVSGRLAMTPVTAPMVFTTIGLVVGVGGLGWFDLELEGEAVSILVEATLVLVLFTDAIRIDLRVMRRQATLPGRMLGIGMPLTILAGTGVALLVVPELGIAEAALLAAVLAPTDAALGQAVVSDRRLPVRIRQALNVESGLNDGIAVPVVTVLLAVTVAEEVGGASDWLELAARQVGFGVLVGLALGALGGRLLDHRASAGAVEGVYRQLATIAIAVSAFALAGVLDGNGFIAAFTAGLAFGQVARRQCHGVQDFTEDEGELLGAVTFLIFGAAVVGPVLGDLSWQIAGYVVASLTVVRMVPVFLSLTGSGTLIETRLFFGWFGPRGLASILFALLVAEGLETEGGELVFTIAAWTVLVSVFAHGMTASPWAGRLGRRLAAETEAMTEIGPAEELPTRRRLAP</sequence>
<keyword evidence="3" id="KW-0050">Antiport</keyword>
<feature type="transmembrane region" description="Helical" evidence="8">
    <location>
        <begin position="191"/>
        <end position="209"/>
    </location>
</feature>
<accession>A0A927PZV4</accession>
<keyword evidence="11" id="KW-1185">Reference proteome</keyword>
<feature type="transmembrane region" description="Helical" evidence="8">
    <location>
        <begin position="302"/>
        <end position="322"/>
    </location>
</feature>
<evidence type="ECO:0000256" key="6">
    <source>
        <dbReference type="ARBA" id="ARBA00023065"/>
    </source>
</evidence>
<comment type="caution">
    <text evidence="10">The sequence shown here is derived from an EMBL/GenBank/DDBJ whole genome shotgun (WGS) entry which is preliminary data.</text>
</comment>
<protein>
    <submittedName>
        <fullName evidence="10">Cation:proton antiporter</fullName>
    </submittedName>
</protein>
<gene>
    <name evidence="10" type="ORF">IE331_09140</name>
</gene>
<evidence type="ECO:0000256" key="5">
    <source>
        <dbReference type="ARBA" id="ARBA00022989"/>
    </source>
</evidence>
<evidence type="ECO:0000313" key="11">
    <source>
        <dbReference type="Proteomes" id="UP000616839"/>
    </source>
</evidence>